<feature type="region of interest" description="Disordered" evidence="6">
    <location>
        <begin position="1327"/>
        <end position="1354"/>
    </location>
</feature>
<dbReference type="PANTHER" id="PTHR13402:SF6">
    <property type="entry name" value="SECRETORY 16, ISOFORM I"/>
    <property type="match status" value="1"/>
</dbReference>
<evidence type="ECO:0000256" key="4">
    <source>
        <dbReference type="ARBA" id="ARBA00022824"/>
    </source>
</evidence>
<feature type="region of interest" description="Disordered" evidence="6">
    <location>
        <begin position="456"/>
        <end position="621"/>
    </location>
</feature>
<reference evidence="8" key="1">
    <citation type="submission" date="2011-02" db="EMBL/GenBank/DDBJ databases">
        <authorList>
            <person name="Aslett M."/>
        </authorList>
    </citation>
    <scope>NUCLEOTIDE SEQUENCE</scope>
    <source>
        <strain evidence="8">Liverpool</strain>
    </source>
</reference>
<evidence type="ECO:0000256" key="2">
    <source>
        <dbReference type="ARBA" id="ARBA00005927"/>
    </source>
</evidence>
<feature type="compositionally biased region" description="Pro residues" evidence="6">
    <location>
        <begin position="60"/>
        <end position="71"/>
    </location>
</feature>
<dbReference type="GO" id="GO:0070971">
    <property type="term" value="C:endoplasmic reticulum exit site"/>
    <property type="evidence" value="ECO:0007669"/>
    <property type="project" value="TreeGrafter"/>
</dbReference>
<feature type="region of interest" description="Disordered" evidence="6">
    <location>
        <begin position="644"/>
        <end position="666"/>
    </location>
</feature>
<dbReference type="EMBL" id="FR823380">
    <property type="protein sequence ID" value="CBZ49674.1"/>
    <property type="molecule type" value="Genomic_DNA"/>
</dbReference>
<dbReference type="InParanoid" id="F0V7I3"/>
<feature type="compositionally biased region" description="Polar residues" evidence="6">
    <location>
        <begin position="1015"/>
        <end position="1032"/>
    </location>
</feature>
<feature type="compositionally biased region" description="Pro residues" evidence="6">
    <location>
        <begin position="2002"/>
        <end position="2013"/>
    </location>
</feature>
<feature type="region of interest" description="Disordered" evidence="6">
    <location>
        <begin position="1247"/>
        <end position="1271"/>
    </location>
</feature>
<dbReference type="Pfam" id="PF12931">
    <property type="entry name" value="TPR_Sec16"/>
    <property type="match status" value="1"/>
</dbReference>
<dbReference type="OMA" id="CEERVEP"/>
<comment type="similarity">
    <text evidence="2">Belongs to the SEC16 family.</text>
</comment>
<dbReference type="GO" id="GO:0007030">
    <property type="term" value="P:Golgi organization"/>
    <property type="evidence" value="ECO:0007669"/>
    <property type="project" value="TreeGrafter"/>
</dbReference>
<comment type="subcellular location">
    <subcellularLocation>
        <location evidence="1">Endoplasmic reticulum</location>
    </subcellularLocation>
</comment>
<feature type="compositionally biased region" description="Low complexity" evidence="6">
    <location>
        <begin position="1685"/>
        <end position="1697"/>
    </location>
</feature>
<dbReference type="GO" id="GO:0016192">
    <property type="term" value="P:vesicle-mediated transport"/>
    <property type="evidence" value="ECO:0007669"/>
    <property type="project" value="UniProtKB-KW"/>
</dbReference>
<dbReference type="eggNOG" id="ENOG502T28R">
    <property type="taxonomic scope" value="Eukaryota"/>
</dbReference>
<dbReference type="InterPro" id="IPR024298">
    <property type="entry name" value="Sec16_Sec23-bd"/>
</dbReference>
<evidence type="ECO:0000259" key="7">
    <source>
        <dbReference type="Pfam" id="PF12931"/>
    </source>
</evidence>
<evidence type="ECO:0000313" key="8">
    <source>
        <dbReference type="EMBL" id="CBZ49674.1"/>
    </source>
</evidence>
<evidence type="ECO:0000256" key="5">
    <source>
        <dbReference type="ARBA" id="ARBA00022892"/>
    </source>
</evidence>
<keyword evidence="10" id="KW-1185">Reference proteome</keyword>
<feature type="compositionally biased region" description="Low complexity" evidence="6">
    <location>
        <begin position="1830"/>
        <end position="1858"/>
    </location>
</feature>
<dbReference type="EMBL" id="LN714474">
    <property type="protein sequence ID" value="CEL64257.1"/>
    <property type="molecule type" value="Genomic_DNA"/>
</dbReference>
<feature type="compositionally biased region" description="Gly residues" evidence="6">
    <location>
        <begin position="2078"/>
        <end position="2094"/>
    </location>
</feature>
<feature type="region of interest" description="Disordered" evidence="6">
    <location>
        <begin position="1"/>
        <end position="420"/>
    </location>
</feature>
<dbReference type="VEuPathDB" id="ToxoDB:NCLIV_001620"/>
<reference evidence="8" key="2">
    <citation type="submission" date="2011-03" db="EMBL/GenBank/DDBJ databases">
        <title>Comparative genomics and transcriptomics of Neospora caninum and Toxoplasma gondii.</title>
        <authorList>
            <person name="Reid A.J."/>
            <person name="Sohal A."/>
            <person name="Harris D."/>
            <person name="Quail M."/>
            <person name="Sanders M."/>
            <person name="Berriman M."/>
            <person name="Wastling J.M."/>
            <person name="Pain A."/>
        </authorList>
    </citation>
    <scope>NUCLEOTIDE SEQUENCE</scope>
    <source>
        <strain evidence="8">Liverpool</strain>
    </source>
</reference>
<feature type="domain" description="Sec16 Sec23-binding" evidence="7">
    <location>
        <begin position="1286"/>
        <end position="1566"/>
    </location>
</feature>
<keyword evidence="4" id="KW-0256">Endoplasmic reticulum</keyword>
<dbReference type="Proteomes" id="UP000007494">
    <property type="component" value="Chromosome Ia"/>
</dbReference>
<feature type="compositionally biased region" description="Low complexity" evidence="6">
    <location>
        <begin position="563"/>
        <end position="577"/>
    </location>
</feature>
<gene>
    <name evidence="9" type="ORF">BN1204_001620</name>
    <name evidence="8" type="ORF">NCLIV_001620</name>
</gene>
<feature type="compositionally biased region" description="Low complexity" evidence="6">
    <location>
        <begin position="2014"/>
        <end position="2029"/>
    </location>
</feature>
<feature type="compositionally biased region" description="Basic and acidic residues" evidence="6">
    <location>
        <begin position="456"/>
        <end position="469"/>
    </location>
</feature>
<dbReference type="OrthoDB" id="349208at2759"/>
<protein>
    <recommendedName>
        <fullName evidence="7">Sec16 Sec23-binding domain-containing protein</fullName>
    </recommendedName>
</protein>
<feature type="region of interest" description="Disordered" evidence="6">
    <location>
        <begin position="706"/>
        <end position="1061"/>
    </location>
</feature>
<evidence type="ECO:0000256" key="3">
    <source>
        <dbReference type="ARBA" id="ARBA00022448"/>
    </source>
</evidence>
<dbReference type="RefSeq" id="XP_003879709.1">
    <property type="nucleotide sequence ID" value="XM_003879660.1"/>
</dbReference>
<feature type="compositionally biased region" description="Basic and acidic residues" evidence="6">
    <location>
        <begin position="834"/>
        <end position="858"/>
    </location>
</feature>
<proteinExistence type="inferred from homology"/>
<feature type="compositionally biased region" description="Basic and acidic residues" evidence="6">
    <location>
        <begin position="156"/>
        <end position="167"/>
    </location>
</feature>
<feature type="compositionally biased region" description="Low complexity" evidence="6">
    <location>
        <begin position="77"/>
        <end position="108"/>
    </location>
</feature>
<feature type="compositionally biased region" description="Basic and acidic residues" evidence="6">
    <location>
        <begin position="1330"/>
        <end position="1354"/>
    </location>
</feature>
<keyword evidence="5" id="KW-0931">ER-Golgi transport</keyword>
<dbReference type="GeneID" id="13445726"/>
<feature type="compositionally biased region" description="Basic and acidic residues" evidence="6">
    <location>
        <begin position="129"/>
        <end position="144"/>
    </location>
</feature>
<sequence>MSVSNLFSSDPARADDDWLRSTPRKTFPSSSKSTASPAFPSSFSPQASEACNPSSVTPPATAPPPVAPSYPVPFQMANPFASGAFSPAPVSSSGSLPPPALLQAPPNGVASFSPAETPPNEISGSGADRLPDPVDGSHCEERVEPPPALTTGTGHGGDEDSGEKPLANRDSLPSAGAVVSAAQAPGVCTPGDKSVPRPSPDTYPSVPTAINAGNIPNGVPAHPEPQTEAPVQKESDYGGGPPPFKNPFSAPLNVGEEKPGASPFSPPPFTSPPSASPPPLPFSSPPPFSPSSLSASRPVEPFPVFRNPFSSGAAFAPSVDSSPPRGTETVPPPPGPFPPLHSSLHAPGAAETSPPVDRSLAPGPPPAAELVSERSAAPLFAGEGREDAGGACSQTGDAVLSSVPKPAETPEASGGAFLGDEGVAGDQVSALPAAECVPSNAAAEEACLRANQTVEAVERPEAVREEPVDRQSSPSLSVLPAEGPSTGATQEGSGAPGSAENAPEDSASRPHREEAEQGLFAEPKALAATAEGEAPSSSVSSSPACSLSVPVSEAPRGPGENGPGAAMAFPAAAPLGGELDAPSDKRTVDGPFAPRDSDVPRHPSGSAYTPSLPDHGHSPADVLFGLGGVPASFCPSDAEEEQFARASSGVATEGGQFAPAFRARRDAEQAARGDPLFLFRDDDASDSVFNSAAACEILGTIARSPLAPAPEARAVETEQAAAAREGEEAGPAVRSEAAFSSSAKVQDETGTAVSSKETEEQGVEFSCGGEDGEQRNGIIEANGAKSAPGSTPNLLPGSGAPTGVQHGLCPSSFLSAAAPSAGDSAATGDTSGSGDRREGQTVPRFHDRVGEARPERAADLGALQGLQRGPEAQDFSSLLQNPFSSTAASPPEAPSQGSGDGAQSAVAGASGPSQQPTAAGAFAQPSAPPFGGRDEEQPRAPSLPRADIPAPPPPAAPPAWLRAPPSLGPKETRAPAFEETARQRAPWEAQPVPSAPEPSAPLAEGAQARPKPRPESQSPLTGYSRASASTLPEPQVPTGSALPLTAAPLGPQGETACAQRRVGSRGVSVAFALGGYMFLGSPENSAVSELPLTAALGGAAAPGQPLELLAATQGTALGDPGASLFLETVAGFPGPLGAADARTTASLIRYFERIVEAKMRLASQSAAASPSLSPGSSCRNGIGAPGPAGCAGSRIEVCGLWAFLLALLQQEQRSQTGHPGTQKASSRLTLPSASALFPPEDLCASVHAAESRAPEPAAPLSGRARDGREATGGDAVDEICRRACMGDVRGGFEVALEKKIFDHAFALGNALSSDAVNETLRAFSAQLASDEERPVARGETAGTEKEEGAPSKAREVTRRWRRAVANLYSVVGQATDSFALDSDAIHAWYPTAALVARFAGLVHPSAQRLLLALSRALSESEGSSVSSPCEWRHASQLCALLAGKTVIPAALSAPVHHGMGTGSDPRHPREDGSLLFIGGYPVEQVILTETLEYLHRLHDPQFMFPQLVPSKIWYALFLADLGLLQQAQSYCTMAASFLRALPQIQVPAEVRQDLRAVQQKIEGLIQTGKFARLNSHLVASHRSALAAPEHAGLSTPRPASAGWDPSLFKGSPQGEREKKEEGGLSLAAVVGGSWLEGMIGGLKKALSAEERNVGVENAYYYDHVQKRWRERGREHEEEPLPADPTGPSSGAGTCASAPSPPPPPACGDMATRPRVGADRRNRYVDVFTAGSSSNRAQPAAPAGPVIAPTRFASVSAPDGTSRNPPESFRAAAPMPPAAGLLTNPFGVASPPQTPSEPVCAPGAERTSPDLAQPPDQSSATPFPPFPPAHSGPTPFVSSAPPSHGGAYPPGAGPSAPGSDSTTFTGFSAAHANGTSPFPPFSGSSGLGEGSAPSGTPSAPGGAFGPPQGFSGPAGLVSAPQQSVSPPAASPAHPTAGPVPAPHPTAPFSSPFPSGGPGAPTAPFPPPAGHVATAPFPTGGPAQPNPHGCPPGGVFNQGFPAGYPGPEPAPPGTPAFPAASPSPFCPPAYSGDSRAPLYSPQPQQTGGDGRQAGHGQSGGAFGGAHPTAVGEEGLRSGALGAGPAWGGGAGDGTGASRGRRDIVW</sequence>
<reference evidence="9" key="4">
    <citation type="journal article" date="2015" name="PLoS ONE">
        <title>Comprehensive Evaluation of Toxoplasma gondii VEG and Neospora caninum LIV Genomes with Tachyzoite Stage Transcriptome and Proteome Defines Novel Transcript Features.</title>
        <authorList>
            <person name="Ramaprasad A."/>
            <person name="Mourier T."/>
            <person name="Naeem R."/>
            <person name="Malas T.B."/>
            <person name="Moussa E."/>
            <person name="Panigrahi A."/>
            <person name="Vermont S.J."/>
            <person name="Otto T.D."/>
            <person name="Wastling J."/>
            <person name="Pain A."/>
        </authorList>
    </citation>
    <scope>NUCLEOTIDE SEQUENCE</scope>
    <source>
        <strain evidence="9">Liverpool</strain>
    </source>
</reference>
<feature type="region of interest" description="Disordered" evidence="6">
    <location>
        <begin position="1588"/>
        <end position="1622"/>
    </location>
</feature>
<evidence type="ECO:0000313" key="10">
    <source>
        <dbReference type="Proteomes" id="UP000007494"/>
    </source>
</evidence>
<reference evidence="10" key="3">
    <citation type="journal article" date="2012" name="PLoS Pathog.">
        <title>Comparative genomics of the apicomplexan parasites Toxoplasma gondii and Neospora caninum: Coccidia differing in host range and transmission strategy.</title>
        <authorList>
            <person name="Reid A.J."/>
            <person name="Vermont S.J."/>
            <person name="Cotton J.A."/>
            <person name="Harris D."/>
            <person name="Hill-Cawthorne G.A."/>
            <person name="Konen-Waisman S."/>
            <person name="Latham S.M."/>
            <person name="Mourier T."/>
            <person name="Norton R."/>
            <person name="Quail M.A."/>
            <person name="Sanders M."/>
            <person name="Shanmugam D."/>
            <person name="Sohal A."/>
            <person name="Wasmuth J.D."/>
            <person name="Brunk B."/>
            <person name="Grigg M.E."/>
            <person name="Howard J.C."/>
            <person name="Parkinson J."/>
            <person name="Roos D.S."/>
            <person name="Trees A.J."/>
            <person name="Berriman M."/>
            <person name="Pain A."/>
            <person name="Wastling J.M."/>
        </authorList>
    </citation>
    <scope>NUCLEOTIDE SEQUENCE [LARGE SCALE GENOMIC DNA]</scope>
    <source>
        <strain evidence="10">Liverpool</strain>
    </source>
</reference>
<evidence type="ECO:0000256" key="6">
    <source>
        <dbReference type="SAM" id="MobiDB-lite"/>
    </source>
</evidence>
<keyword evidence="3" id="KW-0813">Transport</keyword>
<feature type="region of interest" description="Disordered" evidence="6">
    <location>
        <begin position="1752"/>
        <end position="2103"/>
    </location>
</feature>
<feature type="compositionally biased region" description="Basic and acidic residues" evidence="6">
    <location>
        <begin position="506"/>
        <end position="515"/>
    </location>
</feature>
<accession>F0V7I3</accession>
<feature type="compositionally biased region" description="Polar residues" evidence="6">
    <location>
        <begin position="738"/>
        <end position="755"/>
    </location>
</feature>
<feature type="compositionally biased region" description="Pro residues" evidence="6">
    <location>
        <begin position="330"/>
        <end position="339"/>
    </location>
</feature>
<feature type="region of interest" description="Disordered" evidence="6">
    <location>
        <begin position="1670"/>
        <end position="1718"/>
    </location>
</feature>
<dbReference type="GO" id="GO:0012507">
    <property type="term" value="C:ER to Golgi transport vesicle membrane"/>
    <property type="evidence" value="ECO:0007669"/>
    <property type="project" value="TreeGrafter"/>
</dbReference>
<organism evidence="8 10">
    <name type="scientific">Neospora caninum (strain Liverpool)</name>
    <dbReference type="NCBI Taxonomy" id="572307"/>
    <lineage>
        <taxon>Eukaryota</taxon>
        <taxon>Sar</taxon>
        <taxon>Alveolata</taxon>
        <taxon>Apicomplexa</taxon>
        <taxon>Conoidasida</taxon>
        <taxon>Coccidia</taxon>
        <taxon>Eucoccidiorida</taxon>
        <taxon>Eimeriorina</taxon>
        <taxon>Sarcocystidae</taxon>
        <taxon>Neospora</taxon>
    </lineage>
</organism>
<dbReference type="PANTHER" id="PTHR13402">
    <property type="entry name" value="RGPR-RELATED"/>
    <property type="match status" value="1"/>
</dbReference>
<feature type="compositionally biased region" description="Low complexity" evidence="6">
    <location>
        <begin position="25"/>
        <end position="45"/>
    </location>
</feature>
<feature type="compositionally biased region" description="Pro residues" evidence="6">
    <location>
        <begin position="264"/>
        <end position="289"/>
    </location>
</feature>
<dbReference type="Gene3D" id="1.25.40.1030">
    <property type="match status" value="1"/>
</dbReference>
<evidence type="ECO:0000256" key="1">
    <source>
        <dbReference type="ARBA" id="ARBA00004240"/>
    </source>
</evidence>
<name>F0V7I3_NEOCL</name>
<feature type="compositionally biased region" description="Low complexity" evidence="6">
    <location>
        <begin position="1889"/>
        <end position="1931"/>
    </location>
</feature>
<feature type="compositionally biased region" description="Gly residues" evidence="6">
    <location>
        <begin position="2045"/>
        <end position="2061"/>
    </location>
</feature>
<dbReference type="GO" id="GO:0070973">
    <property type="term" value="P:protein localization to endoplasmic reticulum exit site"/>
    <property type="evidence" value="ECO:0007669"/>
    <property type="project" value="TreeGrafter"/>
</dbReference>
<feature type="compositionally biased region" description="Low complexity" evidence="6">
    <location>
        <begin position="810"/>
        <end position="826"/>
    </location>
</feature>
<evidence type="ECO:0000313" key="9">
    <source>
        <dbReference type="EMBL" id="CEL64257.1"/>
    </source>
</evidence>
<feature type="compositionally biased region" description="Low complexity" evidence="6">
    <location>
        <begin position="535"/>
        <end position="552"/>
    </location>
</feature>